<comment type="catalytic activity">
    <reaction evidence="14">
        <text>13-(9Z-octadecenoyloxy)-octadecanoate + H2O = 13-hydroxy-octadecanoate + (9Z)-octadecenoate + H(+)</text>
        <dbReference type="Rhea" id="RHEA:52064"/>
        <dbReference type="ChEBI" id="CHEBI:15377"/>
        <dbReference type="ChEBI" id="CHEBI:15378"/>
        <dbReference type="ChEBI" id="CHEBI:30823"/>
        <dbReference type="ChEBI" id="CHEBI:136303"/>
        <dbReference type="ChEBI" id="CHEBI:136304"/>
    </reaction>
    <physiologicalReaction direction="left-to-right" evidence="14">
        <dbReference type="Rhea" id="RHEA:52065"/>
    </physiologicalReaction>
</comment>
<organism evidence="18 19">
    <name type="scientific">Falco tinnunculus</name>
    <name type="common">Common kestrel</name>
    <dbReference type="NCBI Taxonomy" id="100819"/>
    <lineage>
        <taxon>Eukaryota</taxon>
        <taxon>Metazoa</taxon>
        <taxon>Chordata</taxon>
        <taxon>Craniata</taxon>
        <taxon>Vertebrata</taxon>
        <taxon>Euteleostomi</taxon>
        <taxon>Archelosauria</taxon>
        <taxon>Archosauria</taxon>
        <taxon>Dinosauria</taxon>
        <taxon>Saurischia</taxon>
        <taxon>Theropoda</taxon>
        <taxon>Coelurosauria</taxon>
        <taxon>Aves</taxon>
        <taxon>Neognathae</taxon>
        <taxon>Neoaves</taxon>
        <taxon>Telluraves</taxon>
        <taxon>Australaves</taxon>
        <taxon>Falconiformes</taxon>
        <taxon>Falconidae</taxon>
        <taxon>Falco</taxon>
    </lineage>
</organism>
<keyword evidence="5 17" id="KW-1133">Transmembrane helix</keyword>
<comment type="catalytic activity">
    <reaction evidence="10">
        <text>12-octadecanoyloxy-octadecanoate + H2O = 12-hydroxyoctadecanoate + octadecanoate + H(+)</text>
        <dbReference type="Rhea" id="RHEA:52080"/>
        <dbReference type="ChEBI" id="CHEBI:15377"/>
        <dbReference type="ChEBI" id="CHEBI:15378"/>
        <dbReference type="ChEBI" id="CHEBI:25629"/>
        <dbReference type="ChEBI" id="CHEBI:84201"/>
        <dbReference type="ChEBI" id="CHEBI:136330"/>
    </reaction>
    <physiologicalReaction direction="left-to-right" evidence="10">
        <dbReference type="Rhea" id="RHEA:52081"/>
    </physiologicalReaction>
</comment>
<evidence type="ECO:0000256" key="17">
    <source>
        <dbReference type="SAM" id="Phobius"/>
    </source>
</evidence>
<feature type="transmembrane region" description="Helical" evidence="17">
    <location>
        <begin position="178"/>
        <end position="195"/>
    </location>
</feature>
<comment type="catalytic activity">
    <reaction evidence="11">
        <text>12-(9Z-octadecenoyloxy)-octadecanoate + H2O = 12-hydroxyoctadecanoate + (9Z)-octadecenoate + H(+)</text>
        <dbReference type="Rhea" id="RHEA:52060"/>
        <dbReference type="ChEBI" id="CHEBI:15377"/>
        <dbReference type="ChEBI" id="CHEBI:15378"/>
        <dbReference type="ChEBI" id="CHEBI:30823"/>
        <dbReference type="ChEBI" id="CHEBI:84201"/>
        <dbReference type="ChEBI" id="CHEBI:136302"/>
    </reaction>
    <physiologicalReaction direction="left-to-right" evidence="11">
        <dbReference type="Rhea" id="RHEA:52061"/>
    </physiologicalReaction>
</comment>
<dbReference type="AlphaFoldDB" id="A0A8C4V137"/>
<protein>
    <submittedName>
        <fullName evidence="18">Androgen induced 1</fullName>
    </submittedName>
</protein>
<evidence type="ECO:0000313" key="19">
    <source>
        <dbReference type="Proteomes" id="UP000694562"/>
    </source>
</evidence>
<dbReference type="PANTHER" id="PTHR10989">
    <property type="entry name" value="ANDROGEN-INDUCED PROTEIN 1-RELATED"/>
    <property type="match status" value="1"/>
</dbReference>
<comment type="catalytic activity">
    <reaction evidence="7">
        <text>12-hexadecanoyloxy-octadecanoate + H2O = 12-hydroxyoctadecanoate + hexadecanoate + H(+)</text>
        <dbReference type="Rhea" id="RHEA:52056"/>
        <dbReference type="ChEBI" id="CHEBI:7896"/>
        <dbReference type="ChEBI" id="CHEBI:15377"/>
        <dbReference type="ChEBI" id="CHEBI:15378"/>
        <dbReference type="ChEBI" id="CHEBI:83677"/>
        <dbReference type="ChEBI" id="CHEBI:84201"/>
    </reaction>
    <physiologicalReaction direction="left-to-right" evidence="7">
        <dbReference type="Rhea" id="RHEA:52057"/>
    </physiologicalReaction>
</comment>
<comment type="similarity">
    <text evidence="3">Belongs to the AIG1 family.</text>
</comment>
<evidence type="ECO:0000313" key="18">
    <source>
        <dbReference type="Ensembl" id="ENSFTIP00000021025.1"/>
    </source>
</evidence>
<evidence type="ECO:0000256" key="9">
    <source>
        <dbReference type="ARBA" id="ARBA00047863"/>
    </source>
</evidence>
<evidence type="ECO:0000256" key="10">
    <source>
        <dbReference type="ARBA" id="ARBA00048680"/>
    </source>
</evidence>
<comment type="catalytic activity">
    <reaction evidence="13">
        <text>9-octadecanoyloxy-octadecanoate + H2O = 9-hydroxy-octadecanoate + octadecanoate + H(+)</text>
        <dbReference type="Rhea" id="RHEA:52096"/>
        <dbReference type="ChEBI" id="CHEBI:15377"/>
        <dbReference type="ChEBI" id="CHEBI:15378"/>
        <dbReference type="ChEBI" id="CHEBI:25629"/>
        <dbReference type="ChEBI" id="CHEBI:136286"/>
        <dbReference type="ChEBI" id="CHEBI:136373"/>
    </reaction>
    <physiologicalReaction direction="left-to-right" evidence="13">
        <dbReference type="Rhea" id="RHEA:52097"/>
    </physiologicalReaction>
</comment>
<dbReference type="GO" id="GO:0012505">
    <property type="term" value="C:endomembrane system"/>
    <property type="evidence" value="ECO:0007669"/>
    <property type="project" value="UniProtKB-SubCell"/>
</dbReference>
<evidence type="ECO:0000256" key="14">
    <source>
        <dbReference type="ARBA" id="ARBA00049296"/>
    </source>
</evidence>
<evidence type="ECO:0000256" key="13">
    <source>
        <dbReference type="ARBA" id="ARBA00049221"/>
    </source>
</evidence>
<comment type="catalytic activity">
    <reaction evidence="1">
        <text>9-(9Z-hexadecenoyloxy)-octadecanoate + H2O = (9Z)-hexadecenoate + 9-hydroxy-octadecanoate + H(+)</text>
        <dbReference type="Rhea" id="RHEA:52068"/>
        <dbReference type="ChEBI" id="CHEBI:15377"/>
        <dbReference type="ChEBI" id="CHEBI:15378"/>
        <dbReference type="ChEBI" id="CHEBI:32372"/>
        <dbReference type="ChEBI" id="CHEBI:136286"/>
        <dbReference type="ChEBI" id="CHEBI:136309"/>
    </reaction>
    <physiologicalReaction direction="left-to-right" evidence="1">
        <dbReference type="Rhea" id="RHEA:52069"/>
    </physiologicalReaction>
</comment>
<accession>A0A8C4V137</accession>
<reference evidence="18" key="2">
    <citation type="submission" date="2025-09" db="UniProtKB">
        <authorList>
            <consortium name="Ensembl"/>
        </authorList>
    </citation>
    <scope>IDENTIFICATION</scope>
</reference>
<comment type="subcellular location">
    <subcellularLocation>
        <location evidence="2">Endomembrane system</location>
        <topology evidence="2">Multi-pass membrane protein</topology>
    </subcellularLocation>
</comment>
<evidence type="ECO:0000256" key="5">
    <source>
        <dbReference type="ARBA" id="ARBA00022989"/>
    </source>
</evidence>
<proteinExistence type="inferred from homology"/>
<comment type="catalytic activity">
    <reaction evidence="9">
        <text>9-hexadecanoyloxy-octadecanoate + H2O = 9-hydroxy-octadecanoate + hexadecanoate + H(+)</text>
        <dbReference type="Rhea" id="RHEA:52052"/>
        <dbReference type="ChEBI" id="CHEBI:7896"/>
        <dbReference type="ChEBI" id="CHEBI:15377"/>
        <dbReference type="ChEBI" id="CHEBI:15378"/>
        <dbReference type="ChEBI" id="CHEBI:83670"/>
        <dbReference type="ChEBI" id="CHEBI:136286"/>
    </reaction>
    <physiologicalReaction direction="left-to-right" evidence="9">
        <dbReference type="Rhea" id="RHEA:52053"/>
    </physiologicalReaction>
</comment>
<evidence type="ECO:0000256" key="6">
    <source>
        <dbReference type="ARBA" id="ARBA00023136"/>
    </source>
</evidence>
<reference evidence="18" key="1">
    <citation type="submission" date="2025-08" db="UniProtKB">
        <authorList>
            <consortium name="Ensembl"/>
        </authorList>
    </citation>
    <scope>IDENTIFICATION</scope>
</reference>
<comment type="catalytic activity">
    <reaction evidence="16">
        <text>12-(9Z-hexadecenoyloxy)-octadecanoate + H2O = 12-hydroxyoctadecanoate + (9Z)-hexadecenoate + H(+)</text>
        <dbReference type="Rhea" id="RHEA:52072"/>
        <dbReference type="ChEBI" id="CHEBI:15377"/>
        <dbReference type="ChEBI" id="CHEBI:15378"/>
        <dbReference type="ChEBI" id="CHEBI:32372"/>
        <dbReference type="ChEBI" id="CHEBI:84201"/>
        <dbReference type="ChEBI" id="CHEBI:136312"/>
    </reaction>
    <physiologicalReaction direction="left-to-right" evidence="16">
        <dbReference type="Rhea" id="RHEA:52073"/>
    </physiologicalReaction>
</comment>
<comment type="catalytic activity">
    <reaction evidence="15">
        <text>13-(9Z-hexadecenoyloxy)-octadecanoate + H2O = 13-hydroxy-octadecanoate + (9Z)-hexadecenoate + H(+)</text>
        <dbReference type="Rhea" id="RHEA:52076"/>
        <dbReference type="ChEBI" id="CHEBI:15377"/>
        <dbReference type="ChEBI" id="CHEBI:15378"/>
        <dbReference type="ChEBI" id="CHEBI:32372"/>
        <dbReference type="ChEBI" id="CHEBI:136304"/>
        <dbReference type="ChEBI" id="CHEBI:136315"/>
    </reaction>
    <physiologicalReaction direction="left-to-right" evidence="15">
        <dbReference type="Rhea" id="RHEA:52077"/>
    </physiologicalReaction>
</comment>
<keyword evidence="19" id="KW-1185">Reference proteome</keyword>
<evidence type="ECO:0000256" key="16">
    <source>
        <dbReference type="ARBA" id="ARBA00049428"/>
    </source>
</evidence>
<comment type="catalytic activity">
    <reaction evidence="12">
        <text>9-(9Z-octadecenoyloxy)-octadecanoate + H2O = 9-hydroxy-octadecanoate + (9Z)-octadecenoate + H(+)</text>
        <dbReference type="Rhea" id="RHEA:52048"/>
        <dbReference type="ChEBI" id="CHEBI:15377"/>
        <dbReference type="ChEBI" id="CHEBI:15378"/>
        <dbReference type="ChEBI" id="CHEBI:30823"/>
        <dbReference type="ChEBI" id="CHEBI:136282"/>
        <dbReference type="ChEBI" id="CHEBI:136286"/>
    </reaction>
    <physiologicalReaction direction="left-to-right" evidence="12">
        <dbReference type="Rhea" id="RHEA:52049"/>
    </physiologicalReaction>
</comment>
<evidence type="ECO:0000256" key="15">
    <source>
        <dbReference type="ARBA" id="ARBA00049322"/>
    </source>
</evidence>
<dbReference type="Proteomes" id="UP000694562">
    <property type="component" value="Unplaced"/>
</dbReference>
<dbReference type="Pfam" id="PF04750">
    <property type="entry name" value="Far-17a_AIG1"/>
    <property type="match status" value="1"/>
</dbReference>
<evidence type="ECO:0000256" key="1">
    <source>
        <dbReference type="ARBA" id="ARBA00000923"/>
    </source>
</evidence>
<evidence type="ECO:0000256" key="11">
    <source>
        <dbReference type="ARBA" id="ARBA00048701"/>
    </source>
</evidence>
<evidence type="ECO:0000256" key="7">
    <source>
        <dbReference type="ARBA" id="ARBA00047368"/>
    </source>
</evidence>
<evidence type="ECO:0000256" key="4">
    <source>
        <dbReference type="ARBA" id="ARBA00022692"/>
    </source>
</evidence>
<keyword evidence="4 17" id="KW-0812">Transmembrane</keyword>
<sequence length="260" mass="30059">MHESERKPLLHGPALQHCTFKLDIQETERDLECLEIDMHLCVIQAVFFGICVLTDLSSLLTKGNDSQEQERQLKKLISLRDWVMAVLAFPVGVFVVTMFWSIYIYDRELVYPKLLDNFIPAWLNHGMEPSGIQQVSGAEVPLRLGWIFHSLLTFWSLVCLRWSCKTEPQKGRREERECLFRILLFFFLSILFPAFESSLKSHSKTRNLRVSWGTQLFFLDFPQKFYIPPAVFLTSTYRPVHRASPCLIGGSEGFCSAVCT</sequence>
<comment type="catalytic activity">
    <reaction evidence="8">
        <text>13-octadecanoyloxy-octadecanoate + H2O = 13-hydroxy-octadecanoate + octadecanoate + H(+)</text>
        <dbReference type="Rhea" id="RHEA:52084"/>
        <dbReference type="ChEBI" id="CHEBI:15377"/>
        <dbReference type="ChEBI" id="CHEBI:15378"/>
        <dbReference type="ChEBI" id="CHEBI:25629"/>
        <dbReference type="ChEBI" id="CHEBI:136304"/>
        <dbReference type="ChEBI" id="CHEBI:136335"/>
    </reaction>
    <physiologicalReaction direction="left-to-right" evidence="8">
        <dbReference type="Rhea" id="RHEA:52085"/>
    </physiologicalReaction>
</comment>
<dbReference type="Ensembl" id="ENSFTIT00000021904.1">
    <property type="protein sequence ID" value="ENSFTIP00000021025.1"/>
    <property type="gene ID" value="ENSFTIG00000013671.1"/>
</dbReference>
<dbReference type="InterPro" id="IPR006838">
    <property type="entry name" value="ADTRP_AIG1"/>
</dbReference>
<name>A0A8C4V137_FALTI</name>
<evidence type="ECO:0000256" key="2">
    <source>
        <dbReference type="ARBA" id="ARBA00004127"/>
    </source>
</evidence>
<evidence type="ECO:0000256" key="3">
    <source>
        <dbReference type="ARBA" id="ARBA00009300"/>
    </source>
</evidence>
<evidence type="ECO:0000256" key="8">
    <source>
        <dbReference type="ARBA" id="ARBA00047427"/>
    </source>
</evidence>
<evidence type="ECO:0000256" key="12">
    <source>
        <dbReference type="ARBA" id="ARBA00048800"/>
    </source>
</evidence>
<keyword evidence="6 17" id="KW-0472">Membrane</keyword>
<dbReference type="PANTHER" id="PTHR10989:SF11">
    <property type="entry name" value="ANDROGEN-INDUCED GENE 1 PROTEIN"/>
    <property type="match status" value="1"/>
</dbReference>
<feature type="transmembrane region" description="Helical" evidence="17">
    <location>
        <begin position="82"/>
        <end position="105"/>
    </location>
</feature>
<feature type="transmembrane region" description="Helical" evidence="17">
    <location>
        <begin position="146"/>
        <end position="164"/>
    </location>
</feature>
<dbReference type="GO" id="GO:0016020">
    <property type="term" value="C:membrane"/>
    <property type="evidence" value="ECO:0007669"/>
    <property type="project" value="InterPro"/>
</dbReference>